<comment type="catalytic activity">
    <reaction evidence="1">
        <text>ATP + protein L-histidine = ADP + protein N-phospho-L-histidine.</text>
        <dbReference type="EC" id="2.7.13.3"/>
    </reaction>
</comment>
<keyword evidence="5" id="KW-0418">Kinase</keyword>
<evidence type="ECO:0000256" key="5">
    <source>
        <dbReference type="ARBA" id="ARBA00022777"/>
    </source>
</evidence>
<dbReference type="SMART" id="SM00387">
    <property type="entry name" value="HATPase_c"/>
    <property type="match status" value="1"/>
</dbReference>
<protein>
    <recommendedName>
        <fullName evidence="2">histidine kinase</fullName>
        <ecNumber evidence="2">2.7.13.3</ecNumber>
    </recommendedName>
</protein>
<keyword evidence="7" id="KW-0812">Transmembrane</keyword>
<dbReference type="SUPFAM" id="SSF55874">
    <property type="entry name" value="ATPase domain of HSP90 chaperone/DNA topoisomerase II/histidine kinase"/>
    <property type="match status" value="1"/>
</dbReference>
<proteinExistence type="predicted"/>
<accession>A0ABQ6A3G3</accession>
<keyword evidence="7" id="KW-0472">Membrane</keyword>
<keyword evidence="7" id="KW-1133">Transmembrane helix</keyword>
<dbReference type="InterPro" id="IPR004358">
    <property type="entry name" value="Sig_transdc_His_kin-like_C"/>
</dbReference>
<dbReference type="InterPro" id="IPR050351">
    <property type="entry name" value="BphY/WalK/GraS-like"/>
</dbReference>
<dbReference type="Pfam" id="PF00512">
    <property type="entry name" value="HisKA"/>
    <property type="match status" value="1"/>
</dbReference>
<comment type="caution">
    <text evidence="9">The sequence shown here is derived from an EMBL/GenBank/DDBJ whole genome shotgun (WGS) entry which is preliminary data.</text>
</comment>
<dbReference type="CDD" id="cd00082">
    <property type="entry name" value="HisKA"/>
    <property type="match status" value="1"/>
</dbReference>
<dbReference type="PRINTS" id="PR00344">
    <property type="entry name" value="BCTRLSENSOR"/>
</dbReference>
<evidence type="ECO:0000256" key="1">
    <source>
        <dbReference type="ARBA" id="ARBA00000085"/>
    </source>
</evidence>
<dbReference type="PANTHER" id="PTHR45453:SF1">
    <property type="entry name" value="PHOSPHATE REGULON SENSOR PROTEIN PHOR"/>
    <property type="match status" value="1"/>
</dbReference>
<dbReference type="InterPro" id="IPR003661">
    <property type="entry name" value="HisK_dim/P_dom"/>
</dbReference>
<dbReference type="SMART" id="SM00388">
    <property type="entry name" value="HisKA"/>
    <property type="match status" value="1"/>
</dbReference>
<evidence type="ECO:0000313" key="10">
    <source>
        <dbReference type="Proteomes" id="UP001156641"/>
    </source>
</evidence>
<dbReference type="Pfam" id="PF02518">
    <property type="entry name" value="HATPase_c"/>
    <property type="match status" value="1"/>
</dbReference>
<evidence type="ECO:0000256" key="7">
    <source>
        <dbReference type="SAM" id="Phobius"/>
    </source>
</evidence>
<gene>
    <name evidence="9" type="ORF">GCM10010909_10360</name>
</gene>
<keyword evidence="4" id="KW-0808">Transferase</keyword>
<dbReference type="PROSITE" id="PS50109">
    <property type="entry name" value="HIS_KIN"/>
    <property type="match status" value="1"/>
</dbReference>
<evidence type="ECO:0000256" key="3">
    <source>
        <dbReference type="ARBA" id="ARBA00022553"/>
    </source>
</evidence>
<keyword evidence="6" id="KW-0902">Two-component regulatory system</keyword>
<sequence>MARPLLLDRAWPAALAFFLALAALPSVVFGLLVVLHELHPLPAFLAWAVCSLVAVGFGIVLGRDIVVMTGLVRALQIRPEDMPRDTALLVPGMRSLGQEAIRLIHAERLSRARLLASAAEDRALVERLPDPLLKLDSAGNLVWRNDSAVAAFGTETAALLRHPMLRAALGDAVKASAPVRGQVTLAVPVPRDLDVTVIPLNGPVYVLVTDRTHERALEKMRADFVANSSHELRTPLASLIGFIETLRGPAADDPEAQKRFLGIMAEQAARMQRVIADLLSLSRIEISEHQPPEDLLDVRPLLERIIAGMEPMLQGNETRLEVAIPPDLPVVPADADQLAQVFTNLLDNAIKYGKRGGCIKLVAARAGTDARFAANGVLVSVADDGAGIPREHIPRLTERFYRVDKGRSRAVGGTGLGLAIVKHVINRHRGRLMIDSVEGRGTTFTVWLPARG</sequence>
<dbReference type="Gene3D" id="3.30.565.10">
    <property type="entry name" value="Histidine kinase-like ATPase, C-terminal domain"/>
    <property type="match status" value="1"/>
</dbReference>
<dbReference type="Proteomes" id="UP001156641">
    <property type="component" value="Unassembled WGS sequence"/>
</dbReference>
<dbReference type="RefSeq" id="WP_284257037.1">
    <property type="nucleotide sequence ID" value="NZ_BSOS01000017.1"/>
</dbReference>
<dbReference type="Gene3D" id="1.10.287.130">
    <property type="match status" value="1"/>
</dbReference>
<feature type="domain" description="Histidine kinase" evidence="8">
    <location>
        <begin position="227"/>
        <end position="452"/>
    </location>
</feature>
<feature type="transmembrane region" description="Helical" evidence="7">
    <location>
        <begin position="40"/>
        <end position="61"/>
    </location>
</feature>
<dbReference type="EMBL" id="BSOS01000017">
    <property type="protein sequence ID" value="GLR66356.1"/>
    <property type="molecule type" value="Genomic_DNA"/>
</dbReference>
<dbReference type="EC" id="2.7.13.3" evidence="2"/>
<dbReference type="InterPro" id="IPR036890">
    <property type="entry name" value="HATPase_C_sf"/>
</dbReference>
<dbReference type="InterPro" id="IPR005467">
    <property type="entry name" value="His_kinase_dom"/>
</dbReference>
<dbReference type="SUPFAM" id="SSF47384">
    <property type="entry name" value="Homodimeric domain of signal transducing histidine kinase"/>
    <property type="match status" value="1"/>
</dbReference>
<keyword evidence="3" id="KW-0597">Phosphoprotein</keyword>
<dbReference type="InterPro" id="IPR036097">
    <property type="entry name" value="HisK_dim/P_sf"/>
</dbReference>
<organism evidence="9 10">
    <name type="scientific">Acidocella aquatica</name>
    <dbReference type="NCBI Taxonomy" id="1922313"/>
    <lineage>
        <taxon>Bacteria</taxon>
        <taxon>Pseudomonadati</taxon>
        <taxon>Pseudomonadota</taxon>
        <taxon>Alphaproteobacteria</taxon>
        <taxon>Acetobacterales</taxon>
        <taxon>Acidocellaceae</taxon>
        <taxon>Acidocella</taxon>
    </lineage>
</organism>
<keyword evidence="10" id="KW-1185">Reference proteome</keyword>
<dbReference type="InterPro" id="IPR003594">
    <property type="entry name" value="HATPase_dom"/>
</dbReference>
<evidence type="ECO:0000256" key="4">
    <source>
        <dbReference type="ARBA" id="ARBA00022679"/>
    </source>
</evidence>
<evidence type="ECO:0000256" key="6">
    <source>
        <dbReference type="ARBA" id="ARBA00023012"/>
    </source>
</evidence>
<reference evidence="10" key="1">
    <citation type="journal article" date="2019" name="Int. J. Syst. Evol. Microbiol.">
        <title>The Global Catalogue of Microorganisms (GCM) 10K type strain sequencing project: providing services to taxonomists for standard genome sequencing and annotation.</title>
        <authorList>
            <consortium name="The Broad Institute Genomics Platform"/>
            <consortium name="The Broad Institute Genome Sequencing Center for Infectious Disease"/>
            <person name="Wu L."/>
            <person name="Ma J."/>
        </authorList>
    </citation>
    <scope>NUCLEOTIDE SEQUENCE [LARGE SCALE GENOMIC DNA]</scope>
    <source>
        <strain evidence="10">NBRC 112502</strain>
    </source>
</reference>
<dbReference type="PANTHER" id="PTHR45453">
    <property type="entry name" value="PHOSPHATE REGULON SENSOR PROTEIN PHOR"/>
    <property type="match status" value="1"/>
</dbReference>
<evidence type="ECO:0000259" key="8">
    <source>
        <dbReference type="PROSITE" id="PS50109"/>
    </source>
</evidence>
<evidence type="ECO:0000313" key="9">
    <source>
        <dbReference type="EMBL" id="GLR66356.1"/>
    </source>
</evidence>
<name>A0ABQ6A3G3_9PROT</name>
<evidence type="ECO:0000256" key="2">
    <source>
        <dbReference type="ARBA" id="ARBA00012438"/>
    </source>
</evidence>